<reference evidence="9" key="4">
    <citation type="submission" date="2019-03" db="UniProtKB">
        <authorList>
            <consortium name="EnsemblPlants"/>
        </authorList>
    </citation>
    <scope>IDENTIFICATION</scope>
</reference>
<dbReference type="SUPFAM" id="SSF118310">
    <property type="entry name" value="AN1-like Zinc finger"/>
    <property type="match status" value="1"/>
</dbReference>
<name>A0A453Q4Z3_AEGTS</name>
<dbReference type="EnsemblPlants" id="AET6Gv20977300.1">
    <property type="protein sequence ID" value="AET6Gv20977300.1"/>
    <property type="gene ID" value="AET6Gv20977300"/>
</dbReference>
<feature type="region of interest" description="Disordered" evidence="7">
    <location>
        <begin position="1"/>
        <end position="42"/>
    </location>
</feature>
<dbReference type="Gramene" id="AET6Gv20977300.1">
    <property type="protein sequence ID" value="AET6Gv20977300.1"/>
    <property type="gene ID" value="AET6Gv20977300"/>
</dbReference>
<evidence type="ECO:0000256" key="6">
    <source>
        <dbReference type="PROSITE-ProRule" id="PRU00449"/>
    </source>
</evidence>
<dbReference type="Pfam" id="PF01428">
    <property type="entry name" value="zf-AN1"/>
    <property type="match status" value="1"/>
</dbReference>
<keyword evidence="2" id="KW-0479">Metal-binding</keyword>
<dbReference type="PANTHER" id="PTHR10634">
    <property type="entry name" value="AN1-TYPE ZINC FINGER PROTEIN"/>
    <property type="match status" value="1"/>
</dbReference>
<dbReference type="Proteomes" id="UP000015105">
    <property type="component" value="Chromosome 6D"/>
</dbReference>
<dbReference type="PROSITE" id="PS51039">
    <property type="entry name" value="ZF_AN1"/>
    <property type="match status" value="1"/>
</dbReference>
<dbReference type="Gene3D" id="4.10.1110.10">
    <property type="entry name" value="AN1-like Zinc finger"/>
    <property type="match status" value="1"/>
</dbReference>
<reference evidence="10" key="1">
    <citation type="journal article" date="2014" name="Science">
        <title>Ancient hybridizations among the ancestral genomes of bread wheat.</title>
        <authorList>
            <consortium name="International Wheat Genome Sequencing Consortium,"/>
            <person name="Marcussen T."/>
            <person name="Sandve S.R."/>
            <person name="Heier L."/>
            <person name="Spannagl M."/>
            <person name="Pfeifer M."/>
            <person name="Jakobsen K.S."/>
            <person name="Wulff B.B."/>
            <person name="Steuernagel B."/>
            <person name="Mayer K.F."/>
            <person name="Olsen O.A."/>
        </authorList>
    </citation>
    <scope>NUCLEOTIDE SEQUENCE [LARGE SCALE GENOMIC DNA]</scope>
    <source>
        <strain evidence="10">cv. AL8/78</strain>
    </source>
</reference>
<dbReference type="GO" id="GO:0008270">
    <property type="term" value="F:zinc ion binding"/>
    <property type="evidence" value="ECO:0007669"/>
    <property type="project" value="UniProtKB-KW"/>
</dbReference>
<dbReference type="SMART" id="SM00154">
    <property type="entry name" value="ZnF_AN1"/>
    <property type="match status" value="1"/>
</dbReference>
<evidence type="ECO:0000259" key="8">
    <source>
        <dbReference type="PROSITE" id="PS51039"/>
    </source>
</evidence>
<keyword evidence="3 6" id="KW-0863">Zinc-finger</keyword>
<reference evidence="10" key="2">
    <citation type="journal article" date="2017" name="Nat. Plants">
        <title>The Aegilops tauschii genome reveals multiple impacts of transposons.</title>
        <authorList>
            <person name="Zhao G."/>
            <person name="Zou C."/>
            <person name="Li K."/>
            <person name="Wang K."/>
            <person name="Li T."/>
            <person name="Gao L."/>
            <person name="Zhang X."/>
            <person name="Wang H."/>
            <person name="Yang Z."/>
            <person name="Liu X."/>
            <person name="Jiang W."/>
            <person name="Mao L."/>
            <person name="Kong X."/>
            <person name="Jiao Y."/>
            <person name="Jia J."/>
        </authorList>
    </citation>
    <scope>NUCLEOTIDE SEQUENCE [LARGE SCALE GENOMIC DNA]</scope>
    <source>
        <strain evidence="10">cv. AL8/78</strain>
    </source>
</reference>
<dbReference type="PANTHER" id="PTHR10634:SF119">
    <property type="entry name" value="AN1-TYPE DOMAIN-CONTAINING PROTEIN"/>
    <property type="match status" value="1"/>
</dbReference>
<protein>
    <recommendedName>
        <fullName evidence="8">AN1-type domain-containing protein</fullName>
    </recommendedName>
</protein>
<evidence type="ECO:0000313" key="10">
    <source>
        <dbReference type="Proteomes" id="UP000015105"/>
    </source>
</evidence>
<dbReference type="AlphaFoldDB" id="A0A453Q4Z3"/>
<dbReference type="FunFam" id="4.10.1110.10:FF:000001">
    <property type="entry name" value="Zinc finger AN1-type containing 6"/>
    <property type="match status" value="1"/>
</dbReference>
<keyword evidence="4" id="KW-0862">Zinc</keyword>
<evidence type="ECO:0000313" key="9">
    <source>
        <dbReference type="EnsemblPlants" id="AET6Gv20977300.1"/>
    </source>
</evidence>
<dbReference type="STRING" id="200361.A0A453Q4Z3"/>
<keyword evidence="10" id="KW-1185">Reference proteome</keyword>
<evidence type="ECO:0000256" key="7">
    <source>
        <dbReference type="SAM" id="MobiDB-lite"/>
    </source>
</evidence>
<comment type="function">
    <text evidence="1">May be involved in environmental stress response.</text>
</comment>
<evidence type="ECO:0000256" key="5">
    <source>
        <dbReference type="ARBA" id="ARBA00023016"/>
    </source>
</evidence>
<sequence>CARTAAGSMGAPRPRTCAPSATATTSRPPTRLPPAPPSRGETKIKADDVANLAFNLKTSLSLQDHSAAAAAEAPTAKTPAAEASAKKPTRCMACKKKVGLLGFACRCGGTFCSLHRYVDGHACNFDYKKVDREKIAQQNPLVVAPKIHNKI</sequence>
<keyword evidence="5" id="KW-0346">Stress response</keyword>
<accession>A0A453Q4Z3</accession>
<evidence type="ECO:0000256" key="2">
    <source>
        <dbReference type="ARBA" id="ARBA00022723"/>
    </source>
</evidence>
<reference evidence="9" key="3">
    <citation type="journal article" date="2017" name="Nature">
        <title>Genome sequence of the progenitor of the wheat D genome Aegilops tauschii.</title>
        <authorList>
            <person name="Luo M.C."/>
            <person name="Gu Y.Q."/>
            <person name="Puiu D."/>
            <person name="Wang H."/>
            <person name="Twardziok S.O."/>
            <person name="Deal K.R."/>
            <person name="Huo N."/>
            <person name="Zhu T."/>
            <person name="Wang L."/>
            <person name="Wang Y."/>
            <person name="McGuire P.E."/>
            <person name="Liu S."/>
            <person name="Long H."/>
            <person name="Ramasamy R.K."/>
            <person name="Rodriguez J.C."/>
            <person name="Van S.L."/>
            <person name="Yuan L."/>
            <person name="Wang Z."/>
            <person name="Xia Z."/>
            <person name="Xiao L."/>
            <person name="Anderson O.D."/>
            <person name="Ouyang S."/>
            <person name="Liang Y."/>
            <person name="Zimin A.V."/>
            <person name="Pertea G."/>
            <person name="Qi P."/>
            <person name="Bennetzen J.L."/>
            <person name="Dai X."/>
            <person name="Dawson M.W."/>
            <person name="Muller H.G."/>
            <person name="Kugler K."/>
            <person name="Rivarola-Duarte L."/>
            <person name="Spannagl M."/>
            <person name="Mayer K.F.X."/>
            <person name="Lu F.H."/>
            <person name="Bevan M.W."/>
            <person name="Leroy P."/>
            <person name="Li P."/>
            <person name="You F.M."/>
            <person name="Sun Q."/>
            <person name="Liu Z."/>
            <person name="Lyons E."/>
            <person name="Wicker T."/>
            <person name="Salzberg S.L."/>
            <person name="Devos K.M."/>
            <person name="Dvorak J."/>
        </authorList>
    </citation>
    <scope>NUCLEOTIDE SEQUENCE [LARGE SCALE GENOMIC DNA]</scope>
    <source>
        <strain evidence="9">cv. AL8/78</strain>
    </source>
</reference>
<organism evidence="9 10">
    <name type="scientific">Aegilops tauschii subsp. strangulata</name>
    <name type="common">Goatgrass</name>
    <dbReference type="NCBI Taxonomy" id="200361"/>
    <lineage>
        <taxon>Eukaryota</taxon>
        <taxon>Viridiplantae</taxon>
        <taxon>Streptophyta</taxon>
        <taxon>Embryophyta</taxon>
        <taxon>Tracheophyta</taxon>
        <taxon>Spermatophyta</taxon>
        <taxon>Magnoliopsida</taxon>
        <taxon>Liliopsida</taxon>
        <taxon>Poales</taxon>
        <taxon>Poaceae</taxon>
        <taxon>BOP clade</taxon>
        <taxon>Pooideae</taxon>
        <taxon>Triticodae</taxon>
        <taxon>Triticeae</taxon>
        <taxon>Triticinae</taxon>
        <taxon>Aegilops</taxon>
    </lineage>
</organism>
<dbReference type="InterPro" id="IPR035896">
    <property type="entry name" value="AN1-like_Znf"/>
</dbReference>
<reference evidence="9" key="5">
    <citation type="journal article" date="2021" name="G3 (Bethesda)">
        <title>Aegilops tauschii genome assembly Aet v5.0 features greater sequence contiguity and improved annotation.</title>
        <authorList>
            <person name="Wang L."/>
            <person name="Zhu T."/>
            <person name="Rodriguez J.C."/>
            <person name="Deal K.R."/>
            <person name="Dubcovsky J."/>
            <person name="McGuire P.E."/>
            <person name="Lux T."/>
            <person name="Spannagl M."/>
            <person name="Mayer K.F.X."/>
            <person name="Baldrich P."/>
            <person name="Meyers B.C."/>
            <person name="Huo N."/>
            <person name="Gu Y.Q."/>
            <person name="Zhou H."/>
            <person name="Devos K.M."/>
            <person name="Bennetzen J.L."/>
            <person name="Unver T."/>
            <person name="Budak H."/>
            <person name="Gulick P.J."/>
            <person name="Galiba G."/>
            <person name="Kalapos B."/>
            <person name="Nelson D.R."/>
            <person name="Li P."/>
            <person name="You F.M."/>
            <person name="Luo M.C."/>
            <person name="Dvorak J."/>
        </authorList>
    </citation>
    <scope>NUCLEOTIDE SEQUENCE [LARGE SCALE GENOMIC DNA]</scope>
    <source>
        <strain evidence="9">cv. AL8/78</strain>
    </source>
</reference>
<proteinExistence type="predicted"/>
<evidence type="ECO:0000256" key="4">
    <source>
        <dbReference type="ARBA" id="ARBA00022833"/>
    </source>
</evidence>
<evidence type="ECO:0000256" key="3">
    <source>
        <dbReference type="ARBA" id="ARBA00022771"/>
    </source>
</evidence>
<evidence type="ECO:0000256" key="1">
    <source>
        <dbReference type="ARBA" id="ARBA00003732"/>
    </source>
</evidence>
<feature type="domain" description="AN1-type" evidence="8">
    <location>
        <begin position="85"/>
        <end position="131"/>
    </location>
</feature>
<feature type="compositionally biased region" description="Low complexity" evidence="7">
    <location>
        <begin position="11"/>
        <end position="29"/>
    </location>
</feature>
<dbReference type="InterPro" id="IPR050652">
    <property type="entry name" value="AN1_A20_ZnFinger"/>
</dbReference>
<dbReference type="InterPro" id="IPR000058">
    <property type="entry name" value="Znf_AN1"/>
</dbReference>